<comment type="caution">
    <text evidence="2">The sequence shown here is derived from an EMBL/GenBank/DDBJ whole genome shotgun (WGS) entry which is preliminary data.</text>
</comment>
<dbReference type="Proteomes" id="UP000287651">
    <property type="component" value="Unassembled WGS sequence"/>
</dbReference>
<dbReference type="AlphaFoldDB" id="A0A426ZPD0"/>
<gene>
    <name evidence="2" type="ORF">B296_00040808</name>
</gene>
<feature type="non-terminal residue" evidence="2">
    <location>
        <position position="1"/>
    </location>
</feature>
<name>A0A426ZPD0_ENSVE</name>
<evidence type="ECO:0000256" key="1">
    <source>
        <dbReference type="SAM" id="MobiDB-lite"/>
    </source>
</evidence>
<protein>
    <submittedName>
        <fullName evidence="2">Uncharacterized protein</fullName>
    </submittedName>
</protein>
<accession>A0A426ZPD0</accession>
<feature type="region of interest" description="Disordered" evidence="1">
    <location>
        <begin position="237"/>
        <end position="269"/>
    </location>
</feature>
<proteinExistence type="predicted"/>
<evidence type="ECO:0000313" key="2">
    <source>
        <dbReference type="EMBL" id="RRT65784.1"/>
    </source>
</evidence>
<dbReference type="EMBL" id="AMZH03005689">
    <property type="protein sequence ID" value="RRT65784.1"/>
    <property type="molecule type" value="Genomic_DNA"/>
</dbReference>
<evidence type="ECO:0000313" key="3">
    <source>
        <dbReference type="Proteomes" id="UP000287651"/>
    </source>
</evidence>
<feature type="compositionally biased region" description="Polar residues" evidence="1">
    <location>
        <begin position="238"/>
        <end position="248"/>
    </location>
</feature>
<organism evidence="2 3">
    <name type="scientific">Ensete ventricosum</name>
    <name type="common">Abyssinian banana</name>
    <name type="synonym">Musa ensete</name>
    <dbReference type="NCBI Taxonomy" id="4639"/>
    <lineage>
        <taxon>Eukaryota</taxon>
        <taxon>Viridiplantae</taxon>
        <taxon>Streptophyta</taxon>
        <taxon>Embryophyta</taxon>
        <taxon>Tracheophyta</taxon>
        <taxon>Spermatophyta</taxon>
        <taxon>Magnoliopsida</taxon>
        <taxon>Liliopsida</taxon>
        <taxon>Zingiberales</taxon>
        <taxon>Musaceae</taxon>
        <taxon>Ensete</taxon>
    </lineage>
</organism>
<reference evidence="2 3" key="1">
    <citation type="journal article" date="2014" name="Agronomy (Basel)">
        <title>A Draft Genome Sequence for Ensete ventricosum, the Drought-Tolerant Tree Against Hunger.</title>
        <authorList>
            <person name="Harrison J."/>
            <person name="Moore K.A."/>
            <person name="Paszkiewicz K."/>
            <person name="Jones T."/>
            <person name="Grant M."/>
            <person name="Ambacheew D."/>
            <person name="Muzemil S."/>
            <person name="Studholme D.J."/>
        </authorList>
    </citation>
    <scope>NUCLEOTIDE SEQUENCE [LARGE SCALE GENOMIC DNA]</scope>
</reference>
<sequence length="269" mass="29449">CVGVLFNPKLGIPHLEEGQGNLILFFVERISTSPLSTMSWPVHCRAHLDQSFIDTSRPVLCRAHLDQSITDYASTSLIERISSNPLSSISWPVLCQAHLDQSIVDYVLASPCRAYLGQSFVKHISASPLPTTSRYVSTIAISMYSQPSLMPELCLVIGLPFDPHLEPQLHPSQYVAESTMRGGTSPTKQAMEGLIPFLYRAIVSYTDGVRPRSAWYTRLPDESGRLLSSETLYSSSLAATTQPSSAPQSPGAALPEDYGGDRGRRRGLP</sequence>